<reference evidence="2" key="1">
    <citation type="submission" date="2023-02" db="EMBL/GenBank/DDBJ databases">
        <title>Identification and recombinant expression of a fungal hydrolase from Papiliotrema laurentii that hydrolyzes apple cutin and clears colloidal polyester polyurethane.</title>
        <authorList>
            <consortium name="DOE Joint Genome Institute"/>
            <person name="Roman V.A."/>
            <person name="Bojanowski C."/>
            <person name="Crable B.R."/>
            <person name="Wagner D.N."/>
            <person name="Hung C.S."/>
            <person name="Nadeau L.J."/>
            <person name="Schratz L."/>
            <person name="Haridas S."/>
            <person name="Pangilinan J."/>
            <person name="Lipzen A."/>
            <person name="Na H."/>
            <person name="Yan M."/>
            <person name="Ng V."/>
            <person name="Grigoriev I.V."/>
            <person name="Spatafora J.W."/>
            <person name="Barlow D."/>
            <person name="Biffinger J."/>
            <person name="Kelley-Loughnane N."/>
            <person name="Varaljay V.A."/>
            <person name="Crookes-Goodson W.J."/>
        </authorList>
    </citation>
    <scope>NUCLEOTIDE SEQUENCE</scope>
    <source>
        <strain evidence="2">5307AH</strain>
    </source>
</reference>
<feature type="compositionally biased region" description="Polar residues" evidence="1">
    <location>
        <begin position="96"/>
        <end position="111"/>
    </location>
</feature>
<sequence length="216" mass="23173">MSGDWNRDWYGPGRPRGQLSNSIGNATQTNFHTPGHFHQQQPGPPSQTYGSQHPSQTWQGPDTAHHSASHWRPDWPPEQQSLPPHGGGGWPHGHSDPSQGHQQPAQTQYTDPSMIPPQGSRQISGASSGCEGPGGQASVDSVISPTAVLFRGSRDNPWVRVPGPAPNDPAEKSPEAGTEFAERWTMSGSVNFTTQTRSSLVTPKPNNGGDRAAWKG</sequence>
<dbReference type="Proteomes" id="UP001182556">
    <property type="component" value="Unassembled WGS sequence"/>
</dbReference>
<gene>
    <name evidence="2" type="ORF">DB88DRAFT_471481</name>
</gene>
<feature type="compositionally biased region" description="Polar residues" evidence="1">
    <location>
        <begin position="192"/>
        <end position="205"/>
    </location>
</feature>
<evidence type="ECO:0000313" key="2">
    <source>
        <dbReference type="EMBL" id="KAK1925409.1"/>
    </source>
</evidence>
<dbReference type="EMBL" id="JAODAN010000003">
    <property type="protein sequence ID" value="KAK1925409.1"/>
    <property type="molecule type" value="Genomic_DNA"/>
</dbReference>
<name>A0AAD9FSF9_PAPLA</name>
<organism evidence="2 3">
    <name type="scientific">Papiliotrema laurentii</name>
    <name type="common">Cryptococcus laurentii</name>
    <dbReference type="NCBI Taxonomy" id="5418"/>
    <lineage>
        <taxon>Eukaryota</taxon>
        <taxon>Fungi</taxon>
        <taxon>Dikarya</taxon>
        <taxon>Basidiomycota</taxon>
        <taxon>Agaricomycotina</taxon>
        <taxon>Tremellomycetes</taxon>
        <taxon>Tremellales</taxon>
        <taxon>Rhynchogastremaceae</taxon>
        <taxon>Papiliotrema</taxon>
    </lineage>
</organism>
<evidence type="ECO:0000313" key="3">
    <source>
        <dbReference type="Proteomes" id="UP001182556"/>
    </source>
</evidence>
<keyword evidence="3" id="KW-1185">Reference proteome</keyword>
<feature type="compositionally biased region" description="Polar residues" evidence="1">
    <location>
        <begin position="48"/>
        <end position="60"/>
    </location>
</feature>
<feature type="region of interest" description="Disordered" evidence="1">
    <location>
        <begin position="192"/>
        <end position="216"/>
    </location>
</feature>
<dbReference type="AlphaFoldDB" id="A0AAD9FSF9"/>
<proteinExistence type="predicted"/>
<evidence type="ECO:0000256" key="1">
    <source>
        <dbReference type="SAM" id="MobiDB-lite"/>
    </source>
</evidence>
<feature type="compositionally biased region" description="Polar residues" evidence="1">
    <location>
        <begin position="18"/>
        <end position="32"/>
    </location>
</feature>
<protein>
    <submittedName>
        <fullName evidence="2">Uncharacterized protein</fullName>
    </submittedName>
</protein>
<feature type="region of interest" description="Disordered" evidence="1">
    <location>
        <begin position="1"/>
        <end position="178"/>
    </location>
</feature>
<comment type="caution">
    <text evidence="2">The sequence shown here is derived from an EMBL/GenBank/DDBJ whole genome shotgun (WGS) entry which is preliminary data.</text>
</comment>
<accession>A0AAD9FSF9</accession>